<evidence type="ECO:0000313" key="2">
    <source>
        <dbReference type="EMBL" id="MFC6097750.1"/>
    </source>
</evidence>
<comment type="caution">
    <text evidence="2">The sequence shown here is derived from an EMBL/GenBank/DDBJ whole genome shotgun (WGS) entry which is preliminary data.</text>
</comment>
<dbReference type="Pfam" id="PF00535">
    <property type="entry name" value="Glycos_transf_2"/>
    <property type="match status" value="1"/>
</dbReference>
<dbReference type="EMBL" id="JBHSQB010000010">
    <property type="protein sequence ID" value="MFC6097750.1"/>
    <property type="molecule type" value="Genomic_DNA"/>
</dbReference>
<evidence type="ECO:0000313" key="3">
    <source>
        <dbReference type="Proteomes" id="UP001596287"/>
    </source>
</evidence>
<gene>
    <name evidence="2" type="ORF">ACFPVY_13925</name>
</gene>
<protein>
    <submittedName>
        <fullName evidence="2">Glycosyltransferase</fullName>
        <ecNumber evidence="2">2.4.-.-</ecNumber>
    </submittedName>
</protein>
<reference evidence="3" key="1">
    <citation type="journal article" date="2019" name="Int. J. Syst. Evol. Microbiol.">
        <title>The Global Catalogue of Microorganisms (GCM) 10K type strain sequencing project: providing services to taxonomists for standard genome sequencing and annotation.</title>
        <authorList>
            <consortium name="The Broad Institute Genomics Platform"/>
            <consortium name="The Broad Institute Genome Sequencing Center for Infectious Disease"/>
            <person name="Wu L."/>
            <person name="Ma J."/>
        </authorList>
    </citation>
    <scope>NUCLEOTIDE SEQUENCE [LARGE SCALE GENOMIC DNA]</scope>
    <source>
        <strain evidence="3">CCUG 49679</strain>
    </source>
</reference>
<dbReference type="GO" id="GO:0016757">
    <property type="term" value="F:glycosyltransferase activity"/>
    <property type="evidence" value="ECO:0007669"/>
    <property type="project" value="UniProtKB-KW"/>
</dbReference>
<name>A0ABW1PQ21_9FLAO</name>
<organism evidence="2 3">
    <name type="scientific">Flavobacterium qiangtangense</name>
    <dbReference type="NCBI Taxonomy" id="1442595"/>
    <lineage>
        <taxon>Bacteria</taxon>
        <taxon>Pseudomonadati</taxon>
        <taxon>Bacteroidota</taxon>
        <taxon>Flavobacteriia</taxon>
        <taxon>Flavobacteriales</taxon>
        <taxon>Flavobacteriaceae</taxon>
        <taxon>Flavobacterium</taxon>
    </lineage>
</organism>
<dbReference type="Proteomes" id="UP001596287">
    <property type="component" value="Unassembled WGS sequence"/>
</dbReference>
<dbReference type="InterPro" id="IPR001173">
    <property type="entry name" value="Glyco_trans_2-like"/>
</dbReference>
<accession>A0ABW1PQ21</accession>
<feature type="domain" description="Glycosyltransferase 2-like" evidence="1">
    <location>
        <begin position="34"/>
        <end position="131"/>
    </location>
</feature>
<dbReference type="SUPFAM" id="SSF53448">
    <property type="entry name" value="Nucleotide-diphospho-sugar transferases"/>
    <property type="match status" value="1"/>
</dbReference>
<dbReference type="EC" id="2.4.-.-" evidence="2"/>
<dbReference type="CDD" id="cd00761">
    <property type="entry name" value="Glyco_tranf_GTA_type"/>
    <property type="match status" value="1"/>
</dbReference>
<sequence length="281" mass="33014">MADEFKKTDLEILVSTMNRSNLDFLIPMFPFASFSDFNILIVNQTSEKKNLVSEFSNVKVINSFKKGLSSSRNIALKNATGKILLIADDDVIYFPDFDQKIIDSFHQNKEASVICFQTKTTENKPYSNYKNENLLMNKKQVFWVLSIEIALKSDEIKKKNVVFNEYFGLGAKFEDSESLFFLRRVIHNNLKVLFVPKYIVKHKKYSSSDELNSDRWLYARGANLYKRFQKFSYFFLFKLVFFLLRKKFISFTEIRHKTKVGLKGIQDYKALLKSKSENLYE</sequence>
<dbReference type="RefSeq" id="WP_379792727.1">
    <property type="nucleotide sequence ID" value="NZ_JBHSQB010000010.1"/>
</dbReference>
<dbReference type="InterPro" id="IPR029044">
    <property type="entry name" value="Nucleotide-diphossugar_trans"/>
</dbReference>
<proteinExistence type="predicted"/>
<evidence type="ECO:0000259" key="1">
    <source>
        <dbReference type="Pfam" id="PF00535"/>
    </source>
</evidence>
<dbReference type="Gene3D" id="3.90.550.10">
    <property type="entry name" value="Spore Coat Polysaccharide Biosynthesis Protein SpsA, Chain A"/>
    <property type="match status" value="1"/>
</dbReference>
<keyword evidence="2" id="KW-0808">Transferase</keyword>
<keyword evidence="3" id="KW-1185">Reference proteome</keyword>
<keyword evidence="2" id="KW-0328">Glycosyltransferase</keyword>